<evidence type="ECO:0000313" key="2">
    <source>
        <dbReference type="Proteomes" id="UP001500542"/>
    </source>
</evidence>
<dbReference type="EMBL" id="BAAAHK010000004">
    <property type="protein sequence ID" value="GAA0934560.1"/>
    <property type="molecule type" value="Genomic_DNA"/>
</dbReference>
<comment type="caution">
    <text evidence="1">The sequence shown here is derived from an EMBL/GenBank/DDBJ whole genome shotgun (WGS) entry which is preliminary data.</text>
</comment>
<dbReference type="Proteomes" id="UP001500542">
    <property type="component" value="Unassembled WGS sequence"/>
</dbReference>
<dbReference type="RefSeq" id="WP_343967363.1">
    <property type="nucleotide sequence ID" value="NZ_BAAAHK010000004.1"/>
</dbReference>
<organism evidence="1 2">
    <name type="scientific">Kribbella koreensis</name>
    <dbReference type="NCBI Taxonomy" id="57909"/>
    <lineage>
        <taxon>Bacteria</taxon>
        <taxon>Bacillati</taxon>
        <taxon>Actinomycetota</taxon>
        <taxon>Actinomycetes</taxon>
        <taxon>Propionibacteriales</taxon>
        <taxon>Kribbellaceae</taxon>
        <taxon>Kribbella</taxon>
    </lineage>
</organism>
<protein>
    <submittedName>
        <fullName evidence="1">Uncharacterized protein</fullName>
    </submittedName>
</protein>
<sequence>MSQQLRQVLPRHHRRAFGHGAMTAALVIVPVHSARARTTSAPGDGVPGPRVSGGIHAVPDELPWMVRLSTAAGPWVDPTGTAVTSTTRRPLLASVPAYRSVSHLF</sequence>
<proteinExistence type="predicted"/>
<accession>A0ABN1PXN5</accession>
<name>A0ABN1PXN5_9ACTN</name>
<evidence type="ECO:0000313" key="1">
    <source>
        <dbReference type="EMBL" id="GAA0934560.1"/>
    </source>
</evidence>
<keyword evidence="2" id="KW-1185">Reference proteome</keyword>
<gene>
    <name evidence="1" type="ORF">GCM10009554_20630</name>
</gene>
<reference evidence="1 2" key="1">
    <citation type="journal article" date="2019" name="Int. J. Syst. Evol. Microbiol.">
        <title>The Global Catalogue of Microorganisms (GCM) 10K type strain sequencing project: providing services to taxonomists for standard genome sequencing and annotation.</title>
        <authorList>
            <consortium name="The Broad Institute Genomics Platform"/>
            <consortium name="The Broad Institute Genome Sequencing Center for Infectious Disease"/>
            <person name="Wu L."/>
            <person name="Ma J."/>
        </authorList>
    </citation>
    <scope>NUCLEOTIDE SEQUENCE [LARGE SCALE GENOMIC DNA]</scope>
    <source>
        <strain evidence="1 2">JCM 10977</strain>
    </source>
</reference>